<protein>
    <submittedName>
        <fullName evidence="4">Uncharacterized protein LOC101683055</fullName>
    </submittedName>
</protein>
<dbReference type="InterPro" id="IPR029365">
    <property type="entry name" value="TMEM238"/>
</dbReference>
<evidence type="ECO:0000256" key="1">
    <source>
        <dbReference type="SAM" id="MobiDB-lite"/>
    </source>
</evidence>
<feature type="compositionally biased region" description="Polar residues" evidence="1">
    <location>
        <begin position="505"/>
        <end position="517"/>
    </location>
</feature>
<accession>A0A8U0TCI1</accession>
<reference evidence="4" key="1">
    <citation type="submission" date="2025-08" db="UniProtKB">
        <authorList>
            <consortium name="RefSeq"/>
        </authorList>
    </citation>
    <scope>IDENTIFICATION</scope>
    <source>
        <tissue evidence="4">Brain</tissue>
    </source>
</reference>
<feature type="transmembrane region" description="Helical" evidence="2">
    <location>
        <begin position="178"/>
        <end position="197"/>
    </location>
</feature>
<name>A0A8U0TCI1_MUSPF</name>
<evidence type="ECO:0000313" key="3">
    <source>
        <dbReference type="Proteomes" id="UP000000715"/>
    </source>
</evidence>
<dbReference type="AlphaFoldDB" id="A0A8U0TCI1"/>
<keyword evidence="2" id="KW-0472">Membrane</keyword>
<feature type="compositionally biased region" description="Low complexity" evidence="1">
    <location>
        <begin position="616"/>
        <end position="630"/>
    </location>
</feature>
<gene>
    <name evidence="4" type="primary">LOC101683055</name>
</gene>
<feature type="region of interest" description="Disordered" evidence="1">
    <location>
        <begin position="566"/>
        <end position="643"/>
    </location>
</feature>
<keyword evidence="2" id="KW-0812">Transmembrane</keyword>
<dbReference type="PANTHER" id="PTHR28613:SF6">
    <property type="entry name" value="RIKEN CDNA A930007A09 GENE"/>
    <property type="match status" value="1"/>
</dbReference>
<proteinExistence type="predicted"/>
<feature type="region of interest" description="Disordered" evidence="1">
    <location>
        <begin position="79"/>
        <end position="109"/>
    </location>
</feature>
<sequence length="643" mass="69363">MQVTTGHYRQSQSSCFDLMNMSFVMGYAVDTVARALFDVFFCVRIRIGQKHCACGEDWRVGHGAYRACSPRWGGASFSRPLAPPPARRTPRALPWRPGGHSRRTAAQPARSLRTWRRRRRRRRRQWRVMELSRNSVETRKPTGLGRCRHFFWLGVVFDTVGATLLFTGVFAHLLFYDLLLYLGSIIIFFSLLWWVFWYTGNIELTAEESLKEPFHVPSSTAGNALSQRLSHTLCNVSRSLTRIRRRCAPRTFLLRSASLSMTGPARPENQLEQEDRGKDATAGAQESGDAQNLGSEDLGPKPEAVVSSEGVRSPGPGAGSLGAEVRLPGPVKASFFTHIAAPEFPPSPPDQPQPLAVLSSRSLPAVPSASTRQPLALSVSRSQPVATVASAGQSAGCRPEASLASTSPPLLTLASESQPAVLLSSMTQSTVVLASQNEPFVPVASWDHSSVSLASQVHNLVPVLAQTNLQILSASQSHPLVSAAAQSHLQVPLASQSQLENIPLASQTPSSGAQAPQSEGLAPPGSLIQVPTSQSLQAQPVKLRIALAVQDFQAFYHNQQTPQSISSVQEISPSQSAPVQEFQKKPVAQAFETLPPAVQELSQEFPATVSPPPESQAPASQAQQSVSPESTTAPASEMKSSPP</sequence>
<feature type="transmembrane region" description="Helical" evidence="2">
    <location>
        <begin position="150"/>
        <end position="171"/>
    </location>
</feature>
<dbReference type="PANTHER" id="PTHR28613">
    <property type="entry name" value="SI:CH211-232M10.4-RELATED"/>
    <property type="match status" value="1"/>
</dbReference>
<dbReference type="Pfam" id="PF15125">
    <property type="entry name" value="TMEM238"/>
    <property type="match status" value="1"/>
</dbReference>
<feature type="compositionally biased region" description="Polar residues" evidence="1">
    <location>
        <begin position="566"/>
        <end position="578"/>
    </location>
</feature>
<dbReference type="RefSeq" id="XP_012910583.2">
    <property type="nucleotide sequence ID" value="XM_013055129.2"/>
</dbReference>
<dbReference type="OrthoDB" id="9047238at2759"/>
<evidence type="ECO:0000313" key="4">
    <source>
        <dbReference type="RefSeq" id="XP_012910583.2"/>
    </source>
</evidence>
<evidence type="ECO:0000256" key="2">
    <source>
        <dbReference type="SAM" id="Phobius"/>
    </source>
</evidence>
<dbReference type="Proteomes" id="UP000000715">
    <property type="component" value="Unplaced"/>
</dbReference>
<dbReference type="GeneID" id="101683055"/>
<keyword evidence="3" id="KW-1185">Reference proteome</keyword>
<feature type="region of interest" description="Disordered" evidence="1">
    <location>
        <begin position="261"/>
        <end position="325"/>
    </location>
</feature>
<keyword evidence="2" id="KW-1133">Transmembrane helix</keyword>
<feature type="region of interest" description="Disordered" evidence="1">
    <location>
        <begin position="505"/>
        <end position="528"/>
    </location>
</feature>
<organism evidence="3 4">
    <name type="scientific">Mustela putorius furo</name>
    <name type="common">European domestic ferret</name>
    <name type="synonym">Mustela furo</name>
    <dbReference type="NCBI Taxonomy" id="9669"/>
    <lineage>
        <taxon>Eukaryota</taxon>
        <taxon>Metazoa</taxon>
        <taxon>Chordata</taxon>
        <taxon>Craniata</taxon>
        <taxon>Vertebrata</taxon>
        <taxon>Euteleostomi</taxon>
        <taxon>Mammalia</taxon>
        <taxon>Eutheria</taxon>
        <taxon>Laurasiatheria</taxon>
        <taxon>Carnivora</taxon>
        <taxon>Caniformia</taxon>
        <taxon>Musteloidea</taxon>
        <taxon>Mustelidae</taxon>
        <taxon>Mustelinae</taxon>
        <taxon>Mustela</taxon>
    </lineage>
</organism>
<dbReference type="KEGG" id="mpuf:101683055"/>